<name>A0ABQ9ZWP0_9CRUS</name>
<sequence>MVATSWPNSVIVTTQPTMCQLGRKKTEEETRKITKEQKKKAEAESKISAVTSKRRTLESGFQRSAKKRLIYHDEPEVTTPPSHTDDDASESDSQKDMFLEKKYFYSEEGDEEASGDGSDVIRGERDLEDEEDLEDDDMSLFHKSSFGCSNKDESDGKCNSTAIPIRTATRTVANVNDSSLMENSSTPSRRQQMTDLKDRINDLEEENGFLHYQIDEKDAEIESLKTEILELKSQHNPDNLVERINAALSAANGMASNERNVASNQNGSRLSTSMDQIMVQLVQGHPLKIEKSELKFAMSIGRLNPGNLHSMVNKIMESIYTRIYMSEHSLSGLPPRGKKLANTPPAPVKPALPKEDVVALTLFCITCWKNFHQQVIKPNAVRVAIRSKLSTETRAMLSAMNTPPPEVSYDLATPMEVVPDENLSVEKQLPAMAKQPALVVVETIPTLPIMVKLRATLNRVRITVYCITLKRVL</sequence>
<feature type="compositionally biased region" description="Basic and acidic residues" evidence="6">
    <location>
        <begin position="24"/>
        <end position="45"/>
    </location>
</feature>
<comment type="subcellular location">
    <subcellularLocation>
        <location evidence="1">Nucleus</location>
    </subcellularLocation>
</comment>
<dbReference type="Proteomes" id="UP001234178">
    <property type="component" value="Unassembled WGS sequence"/>
</dbReference>
<comment type="caution">
    <text evidence="7">The sequence shown here is derived from an EMBL/GenBank/DDBJ whole genome shotgun (WGS) entry which is preliminary data.</text>
</comment>
<gene>
    <name evidence="7" type="ORF">OUZ56_032278</name>
</gene>
<feature type="compositionally biased region" description="Basic and acidic residues" evidence="6">
    <location>
        <begin position="92"/>
        <end position="105"/>
    </location>
</feature>
<keyword evidence="3" id="KW-0805">Transcription regulation</keyword>
<evidence type="ECO:0000256" key="1">
    <source>
        <dbReference type="ARBA" id="ARBA00004123"/>
    </source>
</evidence>
<dbReference type="Gene3D" id="1.10.10.2590">
    <property type="entry name" value="BEN domain"/>
    <property type="match status" value="1"/>
</dbReference>
<feature type="region of interest" description="Disordered" evidence="6">
    <location>
        <begin position="21"/>
        <end position="137"/>
    </location>
</feature>
<feature type="compositionally biased region" description="Acidic residues" evidence="6">
    <location>
        <begin position="126"/>
        <end position="137"/>
    </location>
</feature>
<evidence type="ECO:0000256" key="6">
    <source>
        <dbReference type="SAM" id="MobiDB-lite"/>
    </source>
</evidence>
<evidence type="ECO:0000256" key="2">
    <source>
        <dbReference type="ARBA" id="ARBA00022491"/>
    </source>
</evidence>
<keyword evidence="2" id="KW-0678">Repressor</keyword>
<protein>
    <recommendedName>
        <fullName evidence="9">BEN domain-containing protein</fullName>
    </recommendedName>
</protein>
<evidence type="ECO:0000256" key="5">
    <source>
        <dbReference type="ARBA" id="ARBA00023242"/>
    </source>
</evidence>
<dbReference type="PANTHER" id="PTHR35346:SF1">
    <property type="entry name" value="BEN DOMAIN-CONTAINING PROTEIN 6"/>
    <property type="match status" value="1"/>
</dbReference>
<dbReference type="InterPro" id="IPR037496">
    <property type="entry name" value="BEND6-like"/>
</dbReference>
<evidence type="ECO:0000313" key="7">
    <source>
        <dbReference type="EMBL" id="KAK4017331.1"/>
    </source>
</evidence>
<accession>A0ABQ9ZWP0</accession>
<keyword evidence="5" id="KW-0539">Nucleus</keyword>
<proteinExistence type="predicted"/>
<evidence type="ECO:0000256" key="3">
    <source>
        <dbReference type="ARBA" id="ARBA00023015"/>
    </source>
</evidence>
<evidence type="ECO:0008006" key="9">
    <source>
        <dbReference type="Google" id="ProtNLM"/>
    </source>
</evidence>
<keyword evidence="8" id="KW-1185">Reference proteome</keyword>
<reference evidence="7 8" key="1">
    <citation type="journal article" date="2023" name="Nucleic Acids Res.">
        <title>The hologenome of Daphnia magna reveals possible DNA methylation and microbiome-mediated evolution of the host genome.</title>
        <authorList>
            <person name="Chaturvedi A."/>
            <person name="Li X."/>
            <person name="Dhandapani V."/>
            <person name="Marshall H."/>
            <person name="Kissane S."/>
            <person name="Cuenca-Cambronero M."/>
            <person name="Asole G."/>
            <person name="Calvet F."/>
            <person name="Ruiz-Romero M."/>
            <person name="Marangio P."/>
            <person name="Guigo R."/>
            <person name="Rago D."/>
            <person name="Mirbahai L."/>
            <person name="Eastwood N."/>
            <person name="Colbourne J.K."/>
            <person name="Zhou J."/>
            <person name="Mallon E."/>
            <person name="Orsini L."/>
        </authorList>
    </citation>
    <scope>NUCLEOTIDE SEQUENCE [LARGE SCALE GENOMIC DNA]</scope>
    <source>
        <strain evidence="7">LRV0_1</strain>
    </source>
</reference>
<organism evidence="7 8">
    <name type="scientific">Daphnia magna</name>
    <dbReference type="NCBI Taxonomy" id="35525"/>
    <lineage>
        <taxon>Eukaryota</taxon>
        <taxon>Metazoa</taxon>
        <taxon>Ecdysozoa</taxon>
        <taxon>Arthropoda</taxon>
        <taxon>Crustacea</taxon>
        <taxon>Branchiopoda</taxon>
        <taxon>Diplostraca</taxon>
        <taxon>Cladocera</taxon>
        <taxon>Anomopoda</taxon>
        <taxon>Daphniidae</taxon>
        <taxon>Daphnia</taxon>
    </lineage>
</organism>
<dbReference type="PANTHER" id="PTHR35346">
    <property type="entry name" value="BEN DOMAIN-CONTAINING PROTEIN 6"/>
    <property type="match status" value="1"/>
</dbReference>
<evidence type="ECO:0000313" key="8">
    <source>
        <dbReference type="Proteomes" id="UP001234178"/>
    </source>
</evidence>
<evidence type="ECO:0000256" key="4">
    <source>
        <dbReference type="ARBA" id="ARBA00023163"/>
    </source>
</evidence>
<keyword evidence="4" id="KW-0804">Transcription</keyword>
<dbReference type="EMBL" id="JAOYFB010000005">
    <property type="protein sequence ID" value="KAK4017331.1"/>
    <property type="molecule type" value="Genomic_DNA"/>
</dbReference>